<comment type="caution">
    <text evidence="2">The sequence shown here is derived from an EMBL/GenBank/DDBJ whole genome shotgun (WGS) entry which is preliminary data.</text>
</comment>
<dbReference type="EMBL" id="BMAW01075283">
    <property type="protein sequence ID" value="GFT95984.1"/>
    <property type="molecule type" value="Genomic_DNA"/>
</dbReference>
<feature type="compositionally biased region" description="Pro residues" evidence="1">
    <location>
        <begin position="52"/>
        <end position="61"/>
    </location>
</feature>
<protein>
    <submittedName>
        <fullName evidence="2">Uncharacterized protein</fullName>
    </submittedName>
</protein>
<evidence type="ECO:0000313" key="2">
    <source>
        <dbReference type="EMBL" id="GFT95984.1"/>
    </source>
</evidence>
<keyword evidence="3" id="KW-1185">Reference proteome</keyword>
<organism evidence="2 3">
    <name type="scientific">Nephila pilipes</name>
    <name type="common">Giant wood spider</name>
    <name type="synonym">Nephila maculata</name>
    <dbReference type="NCBI Taxonomy" id="299642"/>
    <lineage>
        <taxon>Eukaryota</taxon>
        <taxon>Metazoa</taxon>
        <taxon>Ecdysozoa</taxon>
        <taxon>Arthropoda</taxon>
        <taxon>Chelicerata</taxon>
        <taxon>Arachnida</taxon>
        <taxon>Araneae</taxon>
        <taxon>Araneomorphae</taxon>
        <taxon>Entelegynae</taxon>
        <taxon>Araneoidea</taxon>
        <taxon>Nephilidae</taxon>
        <taxon>Nephila</taxon>
    </lineage>
</organism>
<dbReference type="AlphaFoldDB" id="A0A8X6Q209"/>
<evidence type="ECO:0000256" key="1">
    <source>
        <dbReference type="SAM" id="MobiDB-lite"/>
    </source>
</evidence>
<evidence type="ECO:0000313" key="3">
    <source>
        <dbReference type="Proteomes" id="UP000887013"/>
    </source>
</evidence>
<gene>
    <name evidence="2" type="ORF">NPIL_523291</name>
</gene>
<reference evidence="2" key="1">
    <citation type="submission" date="2020-08" db="EMBL/GenBank/DDBJ databases">
        <title>Multicomponent nature underlies the extraordinary mechanical properties of spider dragline silk.</title>
        <authorList>
            <person name="Kono N."/>
            <person name="Nakamura H."/>
            <person name="Mori M."/>
            <person name="Yoshida Y."/>
            <person name="Ohtoshi R."/>
            <person name="Malay A.D."/>
            <person name="Moran D.A.P."/>
            <person name="Tomita M."/>
            <person name="Numata K."/>
            <person name="Arakawa K."/>
        </authorList>
    </citation>
    <scope>NUCLEOTIDE SEQUENCE</scope>
</reference>
<feature type="compositionally biased region" description="Basic residues" evidence="1">
    <location>
        <begin position="94"/>
        <end position="103"/>
    </location>
</feature>
<dbReference type="Proteomes" id="UP000887013">
    <property type="component" value="Unassembled WGS sequence"/>
</dbReference>
<feature type="region of interest" description="Disordered" evidence="1">
    <location>
        <begin position="47"/>
        <end position="103"/>
    </location>
</feature>
<sequence>MIRRKGTYEQEYSRILNNNILFQKEHSHLFLFDVLAFFLSLFPIPKKKKYPPSSPRCPSHPLPRGSLRTHGGDGGMNLPRRGGGRRTENSIHPSRQKRIHTRQ</sequence>
<name>A0A8X6Q209_NEPPI</name>
<proteinExistence type="predicted"/>
<accession>A0A8X6Q209</accession>